<dbReference type="Pfam" id="PF06429">
    <property type="entry name" value="Flg_bbr_C"/>
    <property type="match status" value="1"/>
</dbReference>
<evidence type="ECO:0000313" key="11">
    <source>
        <dbReference type="EMBL" id="MBD2845835.1"/>
    </source>
</evidence>
<evidence type="ECO:0000259" key="9">
    <source>
        <dbReference type="Pfam" id="PF06429"/>
    </source>
</evidence>
<evidence type="ECO:0000256" key="4">
    <source>
        <dbReference type="ARBA" id="ARBA00016244"/>
    </source>
</evidence>
<evidence type="ECO:0000256" key="5">
    <source>
        <dbReference type="ARBA" id="ARBA00022525"/>
    </source>
</evidence>
<dbReference type="InterPro" id="IPR010930">
    <property type="entry name" value="Flg_bb/hook_C_dom"/>
</dbReference>
<evidence type="ECO:0000256" key="7">
    <source>
        <dbReference type="RuleBase" id="RU362065"/>
    </source>
</evidence>
<keyword evidence="11" id="KW-0966">Cell projection</keyword>
<dbReference type="GO" id="GO:0009424">
    <property type="term" value="C:bacterial-type flagellum hook"/>
    <property type="evidence" value="ECO:0007669"/>
    <property type="project" value="UniProtKB-UniRule"/>
</dbReference>
<dbReference type="EMBL" id="JACXIZ010000019">
    <property type="protein sequence ID" value="MBD2845835.1"/>
    <property type="molecule type" value="Genomic_DNA"/>
</dbReference>
<feature type="domain" description="Flagellar basal body rod protein N-terminal" evidence="8">
    <location>
        <begin position="8"/>
        <end position="37"/>
    </location>
</feature>
<gene>
    <name evidence="7 11" type="primary">flgK</name>
    <name evidence="11" type="ORF">IDH44_11590</name>
</gene>
<comment type="similarity">
    <text evidence="3 7">Belongs to the flagella basal body rod proteins family.</text>
</comment>
<organism evidence="11 12">
    <name type="scientific">Paenibacillus sabuli</name>
    <dbReference type="NCBI Taxonomy" id="2772509"/>
    <lineage>
        <taxon>Bacteria</taxon>
        <taxon>Bacillati</taxon>
        <taxon>Bacillota</taxon>
        <taxon>Bacilli</taxon>
        <taxon>Bacillales</taxon>
        <taxon>Paenibacillaceae</taxon>
        <taxon>Paenibacillus</taxon>
    </lineage>
</organism>
<evidence type="ECO:0000256" key="2">
    <source>
        <dbReference type="ARBA" id="ARBA00004613"/>
    </source>
</evidence>
<keyword evidence="12" id="KW-1185">Reference proteome</keyword>
<evidence type="ECO:0000259" key="8">
    <source>
        <dbReference type="Pfam" id="PF00460"/>
    </source>
</evidence>
<dbReference type="InterPro" id="IPR053927">
    <property type="entry name" value="FlgK_helical"/>
</dbReference>
<evidence type="ECO:0000256" key="6">
    <source>
        <dbReference type="ARBA" id="ARBA00023143"/>
    </source>
</evidence>
<dbReference type="GO" id="GO:0005198">
    <property type="term" value="F:structural molecule activity"/>
    <property type="evidence" value="ECO:0007669"/>
    <property type="project" value="UniProtKB-UniRule"/>
</dbReference>
<keyword evidence="11" id="KW-0969">Cilium</keyword>
<feature type="domain" description="Flagellar basal-body/hook protein C-terminal" evidence="9">
    <location>
        <begin position="468"/>
        <end position="506"/>
    </location>
</feature>
<proteinExistence type="inferred from homology"/>
<dbReference type="InterPro" id="IPR001444">
    <property type="entry name" value="Flag_bb_rod_N"/>
</dbReference>
<keyword evidence="5 7" id="KW-0964">Secreted</keyword>
<reference evidence="11" key="1">
    <citation type="submission" date="2020-09" db="EMBL/GenBank/DDBJ databases">
        <title>A novel bacterium of genus Paenibacillus, isolated from South China Sea.</title>
        <authorList>
            <person name="Huang H."/>
            <person name="Mo K."/>
            <person name="Hu Y."/>
        </authorList>
    </citation>
    <scope>NUCLEOTIDE SEQUENCE</scope>
    <source>
        <strain evidence="11">IB182496</strain>
    </source>
</reference>
<dbReference type="Pfam" id="PF22638">
    <property type="entry name" value="FlgK_D1"/>
    <property type="match status" value="1"/>
</dbReference>
<comment type="caution">
    <text evidence="11">The sequence shown here is derived from an EMBL/GenBank/DDBJ whole genome shotgun (WGS) entry which is preliminary data.</text>
</comment>
<dbReference type="GO" id="GO:0005576">
    <property type="term" value="C:extracellular region"/>
    <property type="evidence" value="ECO:0007669"/>
    <property type="project" value="UniProtKB-SubCell"/>
</dbReference>
<evidence type="ECO:0000256" key="1">
    <source>
        <dbReference type="ARBA" id="ARBA00004365"/>
    </source>
</evidence>
<dbReference type="Proteomes" id="UP000621560">
    <property type="component" value="Unassembled WGS sequence"/>
</dbReference>
<dbReference type="InterPro" id="IPR002371">
    <property type="entry name" value="FlgK"/>
</dbReference>
<name>A0A927GSA9_9BACL</name>
<protein>
    <recommendedName>
        <fullName evidence="4 7">Flagellar hook-associated protein 1</fullName>
        <shortName evidence="7">HAP1</shortName>
    </recommendedName>
</protein>
<accession>A0A927GSA9</accession>
<dbReference type="RefSeq" id="WP_190917809.1">
    <property type="nucleotide sequence ID" value="NZ_JACXIZ010000019.1"/>
</dbReference>
<dbReference type="PRINTS" id="PR01005">
    <property type="entry name" value="FLGHOOKAP1"/>
</dbReference>
<comment type="subcellular location">
    <subcellularLocation>
        <location evidence="1 7">Bacterial flagellum</location>
    </subcellularLocation>
    <subcellularLocation>
        <location evidence="2 7">Secreted</location>
    </subcellularLocation>
</comment>
<dbReference type="PANTHER" id="PTHR30033:SF1">
    <property type="entry name" value="FLAGELLAR HOOK-ASSOCIATED PROTEIN 1"/>
    <property type="match status" value="1"/>
</dbReference>
<dbReference type="NCBIfam" id="TIGR02492">
    <property type="entry name" value="flgK_ends"/>
    <property type="match status" value="1"/>
</dbReference>
<evidence type="ECO:0000313" key="12">
    <source>
        <dbReference type="Proteomes" id="UP000621560"/>
    </source>
</evidence>
<keyword evidence="6 7" id="KW-0975">Bacterial flagellum</keyword>
<dbReference type="PANTHER" id="PTHR30033">
    <property type="entry name" value="FLAGELLAR HOOK-ASSOCIATED PROTEIN 1"/>
    <property type="match status" value="1"/>
</dbReference>
<sequence>MRSTFHVLETAKRSLFTQQAAINTVGHNIANANTSGYSRQVVGMVAGRPIEAVGLSRSTAPGQLGTGVEFTSIERVRVAFLDDQFRNQSKYLGSWSVQADTLAKLEAVVNEPGDTGIRTVLENFWNAWSDLSKDPESITGRKIVRENALALVDAFNQTSRQLSDLSQDLTSNIEVKATEINTITKTIASLNNEIRRIEGLGDHANDLRDQRDLLTDQLSQIVNINVTENESGYTINMGNVNLVDGQTATEVTAASLESAYSSGNLNNGEVFGMIVSRDVYVAEYQGQLDLLANTLANGEMEVTIPAGSVLPGTTTPLATDTVMTVNGINGLHQLGYTLEEPLATGLDFFTFEAGSTGITAASIRLNPAIESDTNKIASSLRTTTDAGPPPVSTAVKGNNTLALLMSELKNIKFSFDETAAGGGVYDSTLSNYYNGMVGSLGVQAQEANRQYENASIQTEQVDMSRQSVSGVSLDEEMSNLIKYQHAYSAAARIMTAFDEMMNKLINGTGVVGR</sequence>
<dbReference type="GO" id="GO:0044780">
    <property type="term" value="P:bacterial-type flagellum assembly"/>
    <property type="evidence" value="ECO:0007669"/>
    <property type="project" value="InterPro"/>
</dbReference>
<feature type="domain" description="Flagellar hook-associated protein FlgK helical" evidence="10">
    <location>
        <begin position="102"/>
        <end position="297"/>
    </location>
</feature>
<evidence type="ECO:0000256" key="3">
    <source>
        <dbReference type="ARBA" id="ARBA00009677"/>
    </source>
</evidence>
<keyword evidence="11" id="KW-0282">Flagellum</keyword>
<evidence type="ECO:0000259" key="10">
    <source>
        <dbReference type="Pfam" id="PF22638"/>
    </source>
</evidence>
<dbReference type="Pfam" id="PF00460">
    <property type="entry name" value="Flg_bb_rod"/>
    <property type="match status" value="1"/>
</dbReference>
<dbReference type="AlphaFoldDB" id="A0A927GSA9"/>
<dbReference type="SUPFAM" id="SSF64518">
    <property type="entry name" value="Phase 1 flagellin"/>
    <property type="match status" value="1"/>
</dbReference>